<sequence>MRAIRDARVVNLQNVEEAGSDQPMRASAEKFLARGISLGNNRIRVNKKKGEDEAGKLCSSAGHVALAFHAATRRSRGS</sequence>
<dbReference type="EMBL" id="BMKL01000001">
    <property type="protein sequence ID" value="GGD92612.1"/>
    <property type="molecule type" value="Genomic_DNA"/>
</dbReference>
<dbReference type="Proteomes" id="UP000619041">
    <property type="component" value="Unassembled WGS sequence"/>
</dbReference>
<evidence type="ECO:0000313" key="1">
    <source>
        <dbReference type="EMBL" id="GGD92612.1"/>
    </source>
</evidence>
<comment type="caution">
    <text evidence="1">The sequence shown here is derived from an EMBL/GenBank/DDBJ whole genome shotgun (WGS) entry which is preliminary data.</text>
</comment>
<protein>
    <submittedName>
        <fullName evidence="1">Uncharacterized protein</fullName>
    </submittedName>
</protein>
<gene>
    <name evidence="1" type="ORF">GCM10011515_10400</name>
</gene>
<evidence type="ECO:0000313" key="2">
    <source>
        <dbReference type="Proteomes" id="UP000619041"/>
    </source>
</evidence>
<proteinExistence type="predicted"/>
<organism evidence="1 2">
    <name type="scientific">Tsuneonella deserti</name>
    <dbReference type="NCBI Taxonomy" id="2035528"/>
    <lineage>
        <taxon>Bacteria</taxon>
        <taxon>Pseudomonadati</taxon>
        <taxon>Pseudomonadota</taxon>
        <taxon>Alphaproteobacteria</taxon>
        <taxon>Sphingomonadales</taxon>
        <taxon>Erythrobacteraceae</taxon>
        <taxon>Tsuneonella</taxon>
    </lineage>
</organism>
<name>A0ABQ1S7W4_9SPHN</name>
<accession>A0ABQ1S7W4</accession>
<keyword evidence="2" id="KW-1185">Reference proteome</keyword>
<reference evidence="2" key="1">
    <citation type="journal article" date="2019" name="Int. J. Syst. Evol. Microbiol.">
        <title>The Global Catalogue of Microorganisms (GCM) 10K type strain sequencing project: providing services to taxonomists for standard genome sequencing and annotation.</title>
        <authorList>
            <consortium name="The Broad Institute Genomics Platform"/>
            <consortium name="The Broad Institute Genome Sequencing Center for Infectious Disease"/>
            <person name="Wu L."/>
            <person name="Ma J."/>
        </authorList>
    </citation>
    <scope>NUCLEOTIDE SEQUENCE [LARGE SCALE GENOMIC DNA]</scope>
    <source>
        <strain evidence="2">CGMCC 1.15959</strain>
    </source>
</reference>